<dbReference type="InterPro" id="IPR013783">
    <property type="entry name" value="Ig-like_fold"/>
</dbReference>
<comment type="caution">
    <text evidence="1">The sequence shown here is derived from an EMBL/GenBank/DDBJ whole genome shotgun (WGS) entry which is preliminary data.</text>
</comment>
<organism evidence="1 2">
    <name type="scientific">Crocuta crocuta</name>
    <name type="common">Spotted hyena</name>
    <dbReference type="NCBI Taxonomy" id="9678"/>
    <lineage>
        <taxon>Eukaryota</taxon>
        <taxon>Metazoa</taxon>
        <taxon>Chordata</taxon>
        <taxon>Craniata</taxon>
        <taxon>Vertebrata</taxon>
        <taxon>Euteleostomi</taxon>
        <taxon>Mammalia</taxon>
        <taxon>Eutheria</taxon>
        <taxon>Laurasiatheria</taxon>
        <taxon>Carnivora</taxon>
        <taxon>Feliformia</taxon>
        <taxon>Hyaenidae</taxon>
        <taxon>Crocuta</taxon>
    </lineage>
</organism>
<feature type="non-terminal residue" evidence="1">
    <location>
        <position position="104"/>
    </location>
</feature>
<protein>
    <submittedName>
        <fullName evidence="1">SLAF5 protein</fullName>
    </submittedName>
</protein>
<reference evidence="1 2" key="1">
    <citation type="submission" date="2019-11" db="EMBL/GenBank/DDBJ databases">
        <authorList>
            <person name="Yang C."/>
            <person name="Li F."/>
        </authorList>
    </citation>
    <scope>NUCLEOTIDE SEQUENCE [LARGE SCALE GENOMIC DNA]</scope>
    <source>
        <strain evidence="1">KB4526</strain>
        <tissue evidence="1">Muscle</tissue>
    </source>
</reference>
<gene>
    <name evidence="1" type="primary">Cd84_3</name>
    <name evidence="1" type="ORF">FOF47_R20716</name>
</gene>
<dbReference type="Proteomes" id="UP000475037">
    <property type="component" value="Unassembled WGS sequence"/>
</dbReference>
<name>A0A6G1B3J1_CROCR</name>
<dbReference type="AlphaFoldDB" id="A0A6G1B3J1"/>
<dbReference type="EMBL" id="VOAJ01002537">
    <property type="protein sequence ID" value="KAF0882331.1"/>
    <property type="molecule type" value="Genomic_DNA"/>
</dbReference>
<dbReference type="Gene3D" id="2.60.40.10">
    <property type="entry name" value="Immunoglobulins"/>
    <property type="match status" value="1"/>
</dbReference>
<accession>A0A6G1B3J1</accession>
<evidence type="ECO:0000313" key="1">
    <source>
        <dbReference type="EMBL" id="KAF0882331.1"/>
    </source>
</evidence>
<proteinExistence type="predicted"/>
<feature type="non-terminal residue" evidence="1">
    <location>
        <position position="1"/>
    </location>
</feature>
<keyword evidence="2" id="KW-1185">Reference proteome</keyword>
<sequence>PAAETTEAVVFCLSAAPGFLGGDTAGEMVISILGESPLGPLRSQRGRKWKMVTWSSGPLAAVLQPGPGGKPTLAGGTQGPYGRRLHALQHGYSLRIRPLRLQDS</sequence>
<evidence type="ECO:0000313" key="2">
    <source>
        <dbReference type="Proteomes" id="UP000475037"/>
    </source>
</evidence>